<dbReference type="InterPro" id="IPR027417">
    <property type="entry name" value="P-loop_NTPase"/>
</dbReference>
<keyword evidence="2" id="KW-1185">Reference proteome</keyword>
<organism evidence="1 2">
    <name type="scientific">Mytilus galloprovincialis</name>
    <name type="common">Mediterranean mussel</name>
    <dbReference type="NCBI Taxonomy" id="29158"/>
    <lineage>
        <taxon>Eukaryota</taxon>
        <taxon>Metazoa</taxon>
        <taxon>Spiralia</taxon>
        <taxon>Lophotrochozoa</taxon>
        <taxon>Mollusca</taxon>
        <taxon>Bivalvia</taxon>
        <taxon>Autobranchia</taxon>
        <taxon>Pteriomorphia</taxon>
        <taxon>Mytilida</taxon>
        <taxon>Mytiloidea</taxon>
        <taxon>Mytilidae</taxon>
        <taxon>Mytilinae</taxon>
        <taxon>Mytilus</taxon>
    </lineage>
</organism>
<comment type="caution">
    <text evidence="1">The sequence shown here is derived from an EMBL/GenBank/DDBJ whole genome shotgun (WGS) entry which is preliminary data.</text>
</comment>
<gene>
    <name evidence="1" type="ORF">MGAL_10B066881</name>
</gene>
<evidence type="ECO:0000313" key="1">
    <source>
        <dbReference type="EMBL" id="VDI19696.1"/>
    </source>
</evidence>
<name>A0A8B6DG33_MYTGA</name>
<reference evidence="1" key="1">
    <citation type="submission" date="2018-11" db="EMBL/GenBank/DDBJ databases">
        <authorList>
            <person name="Alioto T."/>
            <person name="Alioto T."/>
        </authorList>
    </citation>
    <scope>NUCLEOTIDE SEQUENCE</scope>
</reference>
<dbReference type="Proteomes" id="UP000596742">
    <property type="component" value="Unassembled WGS sequence"/>
</dbReference>
<sequence length="96" mass="10865">SIASELIQLGLETVDEFIDIMKLGSYKCFWNRVYLVGSFNIGKTTLAKLLVGDPIPELRESTDGIWLYIGRAGMDLETNKWICIKKGPLKILLLYL</sequence>
<dbReference type="AlphaFoldDB" id="A0A8B6DG33"/>
<accession>A0A8B6DG33</accession>
<dbReference type="OrthoDB" id="6286668at2759"/>
<protein>
    <submittedName>
        <fullName evidence="1">Uncharacterized protein</fullName>
    </submittedName>
</protein>
<feature type="non-terminal residue" evidence="1">
    <location>
        <position position="1"/>
    </location>
</feature>
<evidence type="ECO:0000313" key="2">
    <source>
        <dbReference type="Proteomes" id="UP000596742"/>
    </source>
</evidence>
<dbReference type="SUPFAM" id="SSF52540">
    <property type="entry name" value="P-loop containing nucleoside triphosphate hydrolases"/>
    <property type="match status" value="1"/>
</dbReference>
<proteinExistence type="predicted"/>
<dbReference type="EMBL" id="UYJE01003485">
    <property type="protein sequence ID" value="VDI19696.1"/>
    <property type="molecule type" value="Genomic_DNA"/>
</dbReference>